<dbReference type="GeneID" id="64470542"/>
<reference evidence="1 2" key="1">
    <citation type="submission" date="2019-06" db="EMBL/GenBank/DDBJ databases">
        <authorList>
            <person name="Lopez J."/>
            <person name="Ball K.N."/>
            <person name="Bhuiyan S."/>
            <person name="Nayek S."/>
            <person name="Sivoravong A."/>
            <person name="Hughes L.E."/>
            <person name="Garlena R.A."/>
            <person name="Russell D.A."/>
            <person name="Pope W.H."/>
            <person name="Jacobs-Sera D."/>
            <person name="Hatfull G.F."/>
        </authorList>
    </citation>
    <scope>NUCLEOTIDE SEQUENCE [LARGE SCALE GENOMIC DNA]</scope>
</reference>
<accession>A0A516KRE1</accession>
<dbReference type="RefSeq" id="YP_010054625.1">
    <property type="nucleotide sequence ID" value="NC_054655.1"/>
</dbReference>
<dbReference type="Proteomes" id="UP000317273">
    <property type="component" value="Segment"/>
</dbReference>
<name>A0A516KRE1_9CAUD</name>
<keyword evidence="2" id="KW-1185">Reference proteome</keyword>
<protein>
    <submittedName>
        <fullName evidence="1">Uncharacterized protein</fullName>
    </submittedName>
</protein>
<proteinExistence type="predicted"/>
<sequence length="129" mass="13953">MAKCETCGQTKPEPKKYSLTPDLVSALTKVYAAGGEALKRSDLDLTNTEYSNFRKLTYWALIENSVLPDGTVSQRLWSITELGIRFIEEGERIPSAVMASGGEYLSNAGDFVDISAALPTAFELGLVAA</sequence>
<evidence type="ECO:0000313" key="2">
    <source>
        <dbReference type="Proteomes" id="UP000317273"/>
    </source>
</evidence>
<organism evidence="1 2">
    <name type="scientific">Streptomyces phage Celia</name>
    <dbReference type="NCBI Taxonomy" id="2590946"/>
    <lineage>
        <taxon>Viruses</taxon>
        <taxon>Duplodnaviria</taxon>
        <taxon>Heunggongvirae</taxon>
        <taxon>Uroviricota</taxon>
        <taxon>Caudoviricetes</taxon>
        <taxon>Arquatrovirinae</taxon>
        <taxon>Celiavirus</taxon>
        <taxon>Celiavirus celia</taxon>
    </lineage>
</organism>
<evidence type="ECO:0000313" key="1">
    <source>
        <dbReference type="EMBL" id="QDP44264.1"/>
    </source>
</evidence>
<dbReference type="EMBL" id="MN062705">
    <property type="protein sequence ID" value="QDP44264.1"/>
    <property type="molecule type" value="Genomic_DNA"/>
</dbReference>
<dbReference type="KEGG" id="vg:64470542"/>
<gene>
    <name evidence="1" type="primary">61</name>
    <name evidence="1" type="ORF">SEA_CELIA_61</name>
</gene>